<dbReference type="PIRSF" id="PIRSF017259">
    <property type="entry name" value="tRNA_mtfrase_TRM11"/>
    <property type="match status" value="1"/>
</dbReference>
<protein>
    <recommendedName>
        <fullName evidence="9">tRNA (guanine(10)-N(2))-methyltransferase</fullName>
        <ecNumber evidence="9">2.1.1.214</ecNumber>
    </recommendedName>
</protein>
<evidence type="ECO:0000256" key="9">
    <source>
        <dbReference type="ARBA" id="ARBA00066937"/>
    </source>
</evidence>
<evidence type="ECO:0000313" key="14">
    <source>
        <dbReference type="Proteomes" id="UP000182259"/>
    </source>
</evidence>
<keyword evidence="6 10" id="KW-0949">S-adenosyl-L-methionine</keyword>
<dbReference type="PANTHER" id="PTHR13370:SF3">
    <property type="entry name" value="TRNA (GUANINE(10)-N2)-METHYLTRANSFERASE HOMOLOG"/>
    <property type="match status" value="1"/>
</dbReference>
<dbReference type="GO" id="GO:0000049">
    <property type="term" value="F:tRNA binding"/>
    <property type="evidence" value="ECO:0007669"/>
    <property type="project" value="UniProtKB-UniRule"/>
</dbReference>
<name>A0A1L0DNL9_9ASCO</name>
<dbReference type="GO" id="GO:0008033">
    <property type="term" value="P:tRNA processing"/>
    <property type="evidence" value="ECO:0007669"/>
    <property type="project" value="UniProtKB-UniRule"/>
</dbReference>
<dbReference type="Pfam" id="PF25904">
    <property type="entry name" value="Tmrp11_N"/>
    <property type="match status" value="1"/>
</dbReference>
<dbReference type="GO" id="GO:0032259">
    <property type="term" value="P:methylation"/>
    <property type="evidence" value="ECO:0007669"/>
    <property type="project" value="UniProtKB-UniRule"/>
</dbReference>
<evidence type="ECO:0000256" key="8">
    <source>
        <dbReference type="ARBA" id="ARBA00022884"/>
    </source>
</evidence>
<feature type="domain" description="Ribosomal RNA large subunit methyltransferase K/L-like methyltransferase" evidence="11">
    <location>
        <begin position="183"/>
        <end position="298"/>
    </location>
</feature>
<proteinExistence type="inferred from homology"/>
<dbReference type="InterPro" id="IPR016691">
    <property type="entry name" value="TRMT11"/>
</dbReference>
<sequence length="441" mass="50349">MKKYIISFAHSFPNFRVAELESLADLFNVTVDLSHLDEKHPFLIVELENDQQARNLVKRSILAKGIYELWGQGETLEKLHEDIKSKSTENFALFKHNTFKFDFVSFMGAKTTEQKIKIIETFKYMGFEGKIRLKNPEVVFAILEEYYVCGQEKADAPNFMWFGREVQLSARSAGVVEKYDLKRRKYIGTTSFEAELSLISCNIGQVQPGKIIYDPFTGTGSFLVAGAYFGALPLGSDIDVRSIRGKGPQCNLRANFKQYGTLSQFMDTLVMDFTNNAFRESLVIDSIVCDPPYGVREGLKVCGAKNPEKAAGRENNVVEGELGYLRKDFIAPKKPYELANLLQDLLEFAAQRLPVGGRLAFWMPTANDEFVEHHIPQHERLELLYALEQEFNKWSRRLVVYVKREEGYKGLTTNGMIKDNVTSFRVRYFKSFNEKSKSPSA</sequence>
<feature type="domain" description="tRNA (guanine(10)-N(2))-methyltransferase TRMT11 N-terminal" evidence="12">
    <location>
        <begin position="2"/>
        <end position="171"/>
    </location>
</feature>
<evidence type="ECO:0000313" key="13">
    <source>
        <dbReference type="EMBL" id="SGZ53966.1"/>
    </source>
</evidence>
<keyword evidence="3 10" id="KW-0820">tRNA-binding</keyword>
<dbReference type="SUPFAM" id="SSF53335">
    <property type="entry name" value="S-adenosyl-L-methionine-dependent methyltransferases"/>
    <property type="match status" value="1"/>
</dbReference>
<dbReference type="FunFam" id="3.40.50.150:FF:000260">
    <property type="entry name" value="RNA methylase family protein"/>
    <property type="match status" value="1"/>
</dbReference>
<keyword evidence="7 10" id="KW-0819">tRNA processing</keyword>
<evidence type="ECO:0000256" key="2">
    <source>
        <dbReference type="ARBA" id="ARBA00022490"/>
    </source>
</evidence>
<dbReference type="InterPro" id="IPR059073">
    <property type="entry name" value="TRMT11_N"/>
</dbReference>
<dbReference type="Gene3D" id="3.40.50.150">
    <property type="entry name" value="Vaccinia Virus protein VP39"/>
    <property type="match status" value="1"/>
</dbReference>
<accession>A0A1L0DNL9</accession>
<evidence type="ECO:0000256" key="4">
    <source>
        <dbReference type="ARBA" id="ARBA00022603"/>
    </source>
</evidence>
<keyword evidence="4 10" id="KW-0489">Methyltransferase</keyword>
<gene>
    <name evidence="13" type="ORF">SAMEA4029009_CIC11G00000001805</name>
</gene>
<evidence type="ECO:0000256" key="6">
    <source>
        <dbReference type="ARBA" id="ARBA00022691"/>
    </source>
</evidence>
<dbReference type="Proteomes" id="UP000182259">
    <property type="component" value="Chromosome III"/>
</dbReference>
<dbReference type="InterPro" id="IPR000241">
    <property type="entry name" value="RlmKL-like_Mtase"/>
</dbReference>
<reference evidence="13 14" key="1">
    <citation type="submission" date="2016-10" db="EMBL/GenBank/DDBJ databases">
        <authorList>
            <person name="de Groot N.N."/>
        </authorList>
    </citation>
    <scope>NUCLEOTIDE SEQUENCE [LARGE SCALE GENOMIC DNA]</scope>
    <source>
        <strain evidence="13 14">PYCC 4715</strain>
    </source>
</reference>
<dbReference type="InterPro" id="IPR002052">
    <property type="entry name" value="DNA_methylase_N6_adenine_CS"/>
</dbReference>
<dbReference type="GO" id="GO:0043527">
    <property type="term" value="C:tRNA methyltransferase complex"/>
    <property type="evidence" value="ECO:0007669"/>
    <property type="project" value="UniProtKB-ARBA"/>
</dbReference>
<dbReference type="AlphaFoldDB" id="A0A1L0DNL9"/>
<evidence type="ECO:0000256" key="3">
    <source>
        <dbReference type="ARBA" id="ARBA00022555"/>
    </source>
</evidence>
<evidence type="ECO:0000256" key="7">
    <source>
        <dbReference type="ARBA" id="ARBA00022694"/>
    </source>
</evidence>
<evidence type="ECO:0000259" key="11">
    <source>
        <dbReference type="Pfam" id="PF01170"/>
    </source>
</evidence>
<evidence type="ECO:0000256" key="10">
    <source>
        <dbReference type="PROSITE-ProRule" id="PRU00959"/>
    </source>
</evidence>
<dbReference type="PANTHER" id="PTHR13370">
    <property type="entry name" value="RNA METHYLASE-RELATED"/>
    <property type="match status" value="1"/>
</dbReference>
<dbReference type="GO" id="GO:0160102">
    <property type="term" value="F:tRNA (guanine(10)-N2)-methyltransferase activity"/>
    <property type="evidence" value="ECO:0007669"/>
    <property type="project" value="UniProtKB-EC"/>
</dbReference>
<dbReference type="EMBL" id="LT635766">
    <property type="protein sequence ID" value="SGZ53966.1"/>
    <property type="molecule type" value="Genomic_DNA"/>
</dbReference>
<dbReference type="EC" id="2.1.1.214" evidence="9"/>
<organism evidence="13 14">
    <name type="scientific">Sungouiella intermedia</name>
    <dbReference type="NCBI Taxonomy" id="45354"/>
    <lineage>
        <taxon>Eukaryota</taxon>
        <taxon>Fungi</taxon>
        <taxon>Dikarya</taxon>
        <taxon>Ascomycota</taxon>
        <taxon>Saccharomycotina</taxon>
        <taxon>Pichiomycetes</taxon>
        <taxon>Metschnikowiaceae</taxon>
        <taxon>Sungouiella</taxon>
    </lineage>
</organism>
<evidence type="ECO:0000259" key="12">
    <source>
        <dbReference type="Pfam" id="PF25904"/>
    </source>
</evidence>
<comment type="subcellular location">
    <subcellularLocation>
        <location evidence="1">Cytoplasm</location>
    </subcellularLocation>
</comment>
<comment type="similarity">
    <text evidence="10">Belongs to the class I-like SAM-binding methyltransferase superfamily. TRM11 methyltransferase family.</text>
</comment>
<evidence type="ECO:0000256" key="1">
    <source>
        <dbReference type="ARBA" id="ARBA00004496"/>
    </source>
</evidence>
<keyword evidence="2" id="KW-0963">Cytoplasm</keyword>
<dbReference type="GO" id="GO:0005737">
    <property type="term" value="C:cytoplasm"/>
    <property type="evidence" value="ECO:0007669"/>
    <property type="project" value="UniProtKB-SubCell"/>
</dbReference>
<dbReference type="Pfam" id="PF01170">
    <property type="entry name" value="UPF0020"/>
    <property type="match status" value="1"/>
</dbReference>
<dbReference type="PROSITE" id="PS51627">
    <property type="entry name" value="SAM_MT_TRM11"/>
    <property type="match status" value="1"/>
</dbReference>
<keyword evidence="5 10" id="KW-0808">Transferase</keyword>
<evidence type="ECO:0000256" key="5">
    <source>
        <dbReference type="ARBA" id="ARBA00022679"/>
    </source>
</evidence>
<dbReference type="PROSITE" id="PS00092">
    <property type="entry name" value="N6_MTASE"/>
    <property type="match status" value="1"/>
</dbReference>
<dbReference type="InterPro" id="IPR029063">
    <property type="entry name" value="SAM-dependent_MTases_sf"/>
</dbReference>
<keyword evidence="8 10" id="KW-0694">RNA-binding</keyword>
<dbReference type="PRINTS" id="PR00507">
    <property type="entry name" value="N12N6MTFRASE"/>
</dbReference>